<reference evidence="2 3" key="1">
    <citation type="submission" date="2020-01" db="EMBL/GenBank/DDBJ databases">
        <authorList>
            <person name="Kim M.K."/>
        </authorList>
    </citation>
    <scope>NUCLEOTIDE SEQUENCE [LARGE SCALE GENOMIC DNA]</scope>
    <source>
        <strain evidence="2 3">172606-1</strain>
    </source>
</reference>
<sequence length="236" mass="26847">MNQKQLNVLTMCKAVLAHLDSKPAVWNGFSPLVSVVHNFRTSVLALHQQNMTQAERSTVGYTKDRNDQLNAMCDLAFNLLLKIRSYARITNNQVLLHAIDYSESHLRRGRETEVINRCQLIHDRGKEHLVALSDFVVTPDMLTQLQRAIDTFSPLSAKRDIILGERTTATANIPLLIENIRKELRTLDDLIAGLIADKDFVTTYGQVRQIVDRGAEAKQKSRKTSKRHNSRIHLLK</sequence>
<dbReference type="EMBL" id="CP048222">
    <property type="protein sequence ID" value="QHT67260.1"/>
    <property type="molecule type" value="Genomic_DNA"/>
</dbReference>
<name>A0A6C0GHS4_9BACT</name>
<gene>
    <name evidence="2" type="ORF">GXP67_11730</name>
</gene>
<dbReference type="Proteomes" id="UP000480178">
    <property type="component" value="Chromosome"/>
</dbReference>
<keyword evidence="3" id="KW-1185">Reference proteome</keyword>
<accession>A0A6C0GHS4</accession>
<protein>
    <submittedName>
        <fullName evidence="2">Uncharacterized protein</fullName>
    </submittedName>
</protein>
<feature type="region of interest" description="Disordered" evidence="1">
    <location>
        <begin position="215"/>
        <end position="236"/>
    </location>
</feature>
<dbReference type="RefSeq" id="WP_162443301.1">
    <property type="nucleotide sequence ID" value="NZ_CP048222.1"/>
</dbReference>
<dbReference type="KEGG" id="rhoz:GXP67_11730"/>
<proteinExistence type="predicted"/>
<feature type="compositionally biased region" description="Basic residues" evidence="1">
    <location>
        <begin position="220"/>
        <end position="236"/>
    </location>
</feature>
<organism evidence="2 3">
    <name type="scientific">Rhodocytophaga rosea</name>
    <dbReference type="NCBI Taxonomy" id="2704465"/>
    <lineage>
        <taxon>Bacteria</taxon>
        <taxon>Pseudomonadati</taxon>
        <taxon>Bacteroidota</taxon>
        <taxon>Cytophagia</taxon>
        <taxon>Cytophagales</taxon>
        <taxon>Rhodocytophagaceae</taxon>
        <taxon>Rhodocytophaga</taxon>
    </lineage>
</organism>
<evidence type="ECO:0000313" key="3">
    <source>
        <dbReference type="Proteomes" id="UP000480178"/>
    </source>
</evidence>
<dbReference type="AlphaFoldDB" id="A0A6C0GHS4"/>
<evidence type="ECO:0000313" key="2">
    <source>
        <dbReference type="EMBL" id="QHT67260.1"/>
    </source>
</evidence>
<evidence type="ECO:0000256" key="1">
    <source>
        <dbReference type="SAM" id="MobiDB-lite"/>
    </source>
</evidence>